<reference evidence="4" key="1">
    <citation type="submission" date="2023-10" db="EMBL/GenBank/DDBJ databases">
        <authorList>
            <person name="Domelevo Entfellner J.-B."/>
        </authorList>
    </citation>
    <scope>NUCLEOTIDE SEQUENCE</scope>
</reference>
<proteinExistence type="inferred from homology"/>
<accession>A0AA86VYH7</accession>
<evidence type="ECO:0000313" key="5">
    <source>
        <dbReference type="Proteomes" id="UP001189624"/>
    </source>
</evidence>
<dbReference type="EMBL" id="OY731401">
    <property type="protein sequence ID" value="CAJ1951851.1"/>
    <property type="molecule type" value="Genomic_DNA"/>
</dbReference>
<dbReference type="InterPro" id="IPR021419">
    <property type="entry name" value="Mediator_Med25_VWA"/>
</dbReference>
<evidence type="ECO:0000259" key="3">
    <source>
        <dbReference type="Pfam" id="PF11265"/>
    </source>
</evidence>
<protein>
    <recommendedName>
        <fullName evidence="2">Mediator of RNA polymerase II transcription subunit 25</fullName>
    </recommendedName>
</protein>
<evidence type="ECO:0000256" key="2">
    <source>
        <dbReference type="ARBA" id="ARBA00019694"/>
    </source>
</evidence>
<comment type="similarity">
    <text evidence="1">Belongs to the Mediator complex subunit 25 family.</text>
</comment>
<dbReference type="Gramene" id="rna-AYBTSS11_LOCUS14990">
    <property type="protein sequence ID" value="CAJ1951851.1"/>
    <property type="gene ID" value="gene-AYBTSS11_LOCUS14990"/>
</dbReference>
<dbReference type="Proteomes" id="UP001189624">
    <property type="component" value="Chromosome 4"/>
</dbReference>
<sequence>MKQALRRVTSPSTLTSEWSSRLEISFYLPQKTLNYMITIYRGPIDYVFLDISYFNNLDLYEHLKNKNLGATFTEISKHAKGSQEQTFFDHSRNQGANNPECEVALIMYNASSYPGFDVQCIHWTREVNQVLAILSSLVFNGNNEKQYTMVQGLAEALAMFPRPSNIMTTEEYYNGTRHCILVAAREPTPRRMPVSVPEFQGRTIGARVVTLNADFFEVAEMFGPLATSLSIISPVQHPIFEVIYNMGDNGSPLETTPIPNIRIGQFHVLLARNFTEAHVALRGKGIMDPPTVDIRDFANDNQGSLPLSLSETVNPLSLVVPNVSTSAVGMSTPPVFFSNAPTSTAREGSSKGLVQEERGKGVLAGSSQTCSMTTTFGVGMADPRVSPPADYAIFLHSGGNSFNAQPYFSPPMLPSVTTSRSSSSSIRRLRLPYHAAGIDYYGRPMLQPTVVPPAPTIPQFNPTDFWPLQPSATNSQDLVLAWEGTLIGKTHRQRKNIQRGTLNVSPFSAIKQAHRRVTSPPTLVNEWSSRLEIDFYLPQKALNYTITISRGPVDYVFFHMLHFNNLDLVLHLFKWVKYANASESEEKIKLQFKGAGLEFKIALKGEIKLLLVA</sequence>
<dbReference type="GO" id="GO:0016592">
    <property type="term" value="C:mediator complex"/>
    <property type="evidence" value="ECO:0007669"/>
    <property type="project" value="TreeGrafter"/>
</dbReference>
<dbReference type="PANTHER" id="PTHR12433">
    <property type="entry name" value="MEDIATOR OF RNA POLYMERASE II TRANSCRIPTION SUBUNIT 25"/>
    <property type="match status" value="1"/>
</dbReference>
<dbReference type="GO" id="GO:0005667">
    <property type="term" value="C:transcription regulator complex"/>
    <property type="evidence" value="ECO:0007669"/>
    <property type="project" value="TreeGrafter"/>
</dbReference>
<dbReference type="AlphaFoldDB" id="A0AA86VYH7"/>
<gene>
    <name evidence="4" type="ORF">AYBTSS11_LOCUS14990</name>
</gene>
<keyword evidence="5" id="KW-1185">Reference proteome</keyword>
<organism evidence="4 5">
    <name type="scientific">Sphenostylis stenocarpa</name>
    <dbReference type="NCBI Taxonomy" id="92480"/>
    <lineage>
        <taxon>Eukaryota</taxon>
        <taxon>Viridiplantae</taxon>
        <taxon>Streptophyta</taxon>
        <taxon>Embryophyta</taxon>
        <taxon>Tracheophyta</taxon>
        <taxon>Spermatophyta</taxon>
        <taxon>Magnoliopsida</taxon>
        <taxon>eudicotyledons</taxon>
        <taxon>Gunneridae</taxon>
        <taxon>Pentapetalae</taxon>
        <taxon>rosids</taxon>
        <taxon>fabids</taxon>
        <taxon>Fabales</taxon>
        <taxon>Fabaceae</taxon>
        <taxon>Papilionoideae</taxon>
        <taxon>50 kb inversion clade</taxon>
        <taxon>NPAAA clade</taxon>
        <taxon>indigoferoid/millettioid clade</taxon>
        <taxon>Phaseoleae</taxon>
        <taxon>Sphenostylis</taxon>
    </lineage>
</organism>
<dbReference type="PANTHER" id="PTHR12433:SF12">
    <property type="entry name" value="MEDIATOR OF RNA POLYMERASE II TRANSCRIPTION SUBUNIT 25"/>
    <property type="match status" value="1"/>
</dbReference>
<feature type="domain" description="Mediator of RNA polymerase II transcription subunit 25 von Willebrand factor type A" evidence="3">
    <location>
        <begin position="92"/>
        <end position="253"/>
    </location>
</feature>
<name>A0AA86VYH7_9FABA</name>
<evidence type="ECO:0000256" key="1">
    <source>
        <dbReference type="ARBA" id="ARBA00009102"/>
    </source>
</evidence>
<evidence type="ECO:0000313" key="4">
    <source>
        <dbReference type="EMBL" id="CAJ1951851.1"/>
    </source>
</evidence>
<dbReference type="GO" id="GO:0045944">
    <property type="term" value="P:positive regulation of transcription by RNA polymerase II"/>
    <property type="evidence" value="ECO:0007669"/>
    <property type="project" value="TreeGrafter"/>
</dbReference>
<dbReference type="Pfam" id="PF11265">
    <property type="entry name" value="Med25_VWA"/>
    <property type="match status" value="1"/>
</dbReference>